<evidence type="ECO:0000256" key="1">
    <source>
        <dbReference type="ARBA" id="ARBA00004156"/>
    </source>
</evidence>
<keyword evidence="6" id="KW-0812">Transmembrane</keyword>
<keyword evidence="6" id="KW-0472">Membrane</keyword>
<dbReference type="PROSITE" id="PS50294">
    <property type="entry name" value="WD_REPEATS_REGION"/>
    <property type="match status" value="4"/>
</dbReference>
<reference evidence="7" key="1">
    <citation type="journal article" date="2014" name="Nat. Commun.">
        <title>The emerging biofuel crop Camelina sativa retains a highly undifferentiated hexaploid genome structure.</title>
        <authorList>
            <person name="Kagale S."/>
            <person name="Koh C."/>
            <person name="Nixon J."/>
            <person name="Bollina V."/>
            <person name="Clarke W.E."/>
            <person name="Tuteja R."/>
            <person name="Spillane C."/>
            <person name="Robinson S.J."/>
            <person name="Links M.G."/>
            <person name="Clarke C."/>
            <person name="Higgins E.E."/>
            <person name="Huebert T."/>
            <person name="Sharpe A.G."/>
            <person name="Parkin I.A."/>
        </authorList>
    </citation>
    <scope>NUCLEOTIDE SEQUENCE [LARGE SCALE GENOMIC DNA]</scope>
    <source>
        <strain evidence="7">cv. DH55</strain>
    </source>
</reference>
<evidence type="ECO:0000256" key="4">
    <source>
        <dbReference type="ARBA" id="ARBA00023329"/>
    </source>
</evidence>
<proteinExistence type="predicted"/>
<dbReference type="InterPro" id="IPR050844">
    <property type="entry name" value="Coatomer_complex_subunit"/>
</dbReference>
<dbReference type="PANTHER" id="PTHR19876:SF1">
    <property type="entry name" value="COATOMER SUBUNIT ALPHA"/>
    <property type="match status" value="1"/>
</dbReference>
<dbReference type="SMART" id="SM00320">
    <property type="entry name" value="WD40"/>
    <property type="match status" value="5"/>
</dbReference>
<feature type="repeat" description="WD" evidence="5">
    <location>
        <begin position="91"/>
        <end position="132"/>
    </location>
</feature>
<evidence type="ECO:0000256" key="3">
    <source>
        <dbReference type="ARBA" id="ARBA00022737"/>
    </source>
</evidence>
<reference evidence="8" key="2">
    <citation type="submission" date="2025-08" db="UniProtKB">
        <authorList>
            <consortium name="RefSeq"/>
        </authorList>
    </citation>
    <scope>IDENTIFICATION</scope>
    <source>
        <tissue evidence="8">Leaf</tissue>
    </source>
</reference>
<evidence type="ECO:0000256" key="2">
    <source>
        <dbReference type="ARBA" id="ARBA00022574"/>
    </source>
</evidence>
<dbReference type="Proteomes" id="UP000694864">
    <property type="component" value="Chromosome 7"/>
</dbReference>
<keyword evidence="4" id="KW-0968">Cytoplasmic vesicle</keyword>
<evidence type="ECO:0000313" key="8">
    <source>
        <dbReference type="RefSeq" id="XP_019082696.1"/>
    </source>
</evidence>
<dbReference type="RefSeq" id="XP_019082696.1">
    <property type="nucleotide sequence ID" value="XM_019227151.1"/>
</dbReference>
<keyword evidence="2 5" id="KW-0853">WD repeat</keyword>
<dbReference type="PROSITE" id="PS00678">
    <property type="entry name" value="WD_REPEATS_1"/>
    <property type="match status" value="1"/>
</dbReference>
<dbReference type="GeneID" id="104702682"/>
<dbReference type="Pfam" id="PF00400">
    <property type="entry name" value="WD40"/>
    <property type="match status" value="5"/>
</dbReference>
<evidence type="ECO:0000256" key="6">
    <source>
        <dbReference type="SAM" id="Phobius"/>
    </source>
</evidence>
<dbReference type="Gene3D" id="2.130.10.10">
    <property type="entry name" value="YVTN repeat-like/Quinoprotein amine dehydrogenase"/>
    <property type="match status" value="1"/>
</dbReference>
<gene>
    <name evidence="8" type="primary">LOC104702682</name>
</gene>
<keyword evidence="7" id="KW-1185">Reference proteome</keyword>
<feature type="repeat" description="WD" evidence="5">
    <location>
        <begin position="7"/>
        <end position="48"/>
    </location>
</feature>
<dbReference type="CDD" id="cd00200">
    <property type="entry name" value="WD40"/>
    <property type="match status" value="1"/>
</dbReference>
<dbReference type="InterPro" id="IPR001680">
    <property type="entry name" value="WD40_rpt"/>
</dbReference>
<dbReference type="InterPro" id="IPR036322">
    <property type="entry name" value="WD40_repeat_dom_sf"/>
</dbReference>
<dbReference type="PROSITE" id="PS50082">
    <property type="entry name" value="WD_REPEATS_2"/>
    <property type="match status" value="5"/>
</dbReference>
<dbReference type="InterPro" id="IPR015943">
    <property type="entry name" value="WD40/YVTN_repeat-like_dom_sf"/>
</dbReference>
<dbReference type="SUPFAM" id="SSF50978">
    <property type="entry name" value="WD40 repeat-like"/>
    <property type="match status" value="1"/>
</dbReference>
<dbReference type="PANTHER" id="PTHR19876">
    <property type="entry name" value="COATOMER"/>
    <property type="match status" value="1"/>
</dbReference>
<keyword evidence="3" id="KW-0677">Repeat</keyword>
<organism evidence="7 8">
    <name type="scientific">Camelina sativa</name>
    <name type="common">False flax</name>
    <name type="synonym">Myagrum sativum</name>
    <dbReference type="NCBI Taxonomy" id="90675"/>
    <lineage>
        <taxon>Eukaryota</taxon>
        <taxon>Viridiplantae</taxon>
        <taxon>Streptophyta</taxon>
        <taxon>Embryophyta</taxon>
        <taxon>Tracheophyta</taxon>
        <taxon>Spermatophyta</taxon>
        <taxon>Magnoliopsida</taxon>
        <taxon>eudicotyledons</taxon>
        <taxon>Gunneridae</taxon>
        <taxon>Pentapetalae</taxon>
        <taxon>rosids</taxon>
        <taxon>malvids</taxon>
        <taxon>Brassicales</taxon>
        <taxon>Brassicaceae</taxon>
        <taxon>Camelineae</taxon>
        <taxon>Camelina</taxon>
    </lineage>
</organism>
<dbReference type="InterPro" id="IPR020472">
    <property type="entry name" value="WD40_PAC1"/>
</dbReference>
<feature type="transmembrane region" description="Helical" evidence="6">
    <location>
        <begin position="226"/>
        <end position="244"/>
    </location>
</feature>
<dbReference type="PRINTS" id="PR00320">
    <property type="entry name" value="GPROTEINBRPT"/>
</dbReference>
<accession>A0ABM1Q7F8</accession>
<keyword evidence="6" id="KW-1133">Transmembrane helix</keyword>
<feature type="repeat" description="WD" evidence="5">
    <location>
        <begin position="188"/>
        <end position="222"/>
    </location>
</feature>
<evidence type="ECO:0000313" key="7">
    <source>
        <dbReference type="Proteomes" id="UP000694864"/>
    </source>
</evidence>
<evidence type="ECO:0000256" key="5">
    <source>
        <dbReference type="PROSITE-ProRule" id="PRU00221"/>
    </source>
</evidence>
<dbReference type="InterPro" id="IPR019775">
    <property type="entry name" value="WD40_repeat_CS"/>
</dbReference>
<feature type="repeat" description="WD" evidence="5">
    <location>
        <begin position="49"/>
        <end position="90"/>
    </location>
</feature>
<comment type="subcellular location">
    <subcellularLocation>
        <location evidence="1">Cytoplasmic vesicle membrane</location>
    </subcellularLocation>
</comment>
<sequence>MLTLTKFETKSDRVNGLSFHPKRPWILSSLHSGVIQLWDYRIGVLIDSFNEHEGPVRGVHFHTSQPLFVSGGDDYKIKVWNYETRRCLFTPLGHHDHIRTVQFHHEHPWIVSASDDKTIRIWNWKSRTCVSVLTGHNHNVMCASFHPKEYLVLSASSDKTVRVWNIGALRRMTESPAGGVASTVKYVVKAHERGVNWAAFHPDRPLIVSAADDCKVKVWRMNGNSFLCYPLVTYLFVKFVYALLELR</sequence>
<name>A0ABM1Q7F8_CAMSA</name>
<feature type="repeat" description="WD" evidence="5">
    <location>
        <begin position="133"/>
        <end position="174"/>
    </location>
</feature>
<protein>
    <submittedName>
        <fullName evidence="8">Coatomer subunit alpha-1-like</fullName>
    </submittedName>
</protein>